<gene>
    <name evidence="11" type="ORF">A1355_21875</name>
</gene>
<comment type="caution">
    <text evidence="11">The sequence shown here is derived from an EMBL/GenBank/DDBJ whole genome shotgun (WGS) entry which is preliminary data.</text>
</comment>
<dbReference type="PIRSF" id="PIRSF006170">
    <property type="entry name" value="YfgM"/>
    <property type="match status" value="1"/>
</dbReference>
<evidence type="ECO:0000256" key="7">
    <source>
        <dbReference type="ARBA" id="ARBA00024197"/>
    </source>
</evidence>
<dbReference type="SUPFAM" id="SSF48452">
    <property type="entry name" value="TPR-like"/>
    <property type="match status" value="1"/>
</dbReference>
<evidence type="ECO:0000256" key="9">
    <source>
        <dbReference type="SAM" id="Phobius"/>
    </source>
</evidence>
<evidence type="ECO:0000256" key="1">
    <source>
        <dbReference type="ARBA" id="ARBA00004401"/>
    </source>
</evidence>
<evidence type="ECO:0000313" key="12">
    <source>
        <dbReference type="Proteomes" id="UP000077628"/>
    </source>
</evidence>
<keyword evidence="3 9" id="KW-0812">Transmembrane</keyword>
<sequence length="218" mass="24186">MAIYDTEEEQLEQLKKWWEANQTAVIAGVVTALVLVTGWNLWQNHHTEKNSQASLMFQQMLESANSGNRESTEKLAERLPSEFPSTAYAEFAGLELAKSKVEQGDLEGAKTLLKKTVETTTSDELRHVARLRLLQLLLASREFEQGLQLIASVDPAKSEGFAAAYDELQGDFYVALDRPDEARNAYQSAIRTGQATPLTQFKLDDLSTETPLAPPAAN</sequence>
<evidence type="ECO:0000256" key="3">
    <source>
        <dbReference type="ARBA" id="ARBA00022692"/>
    </source>
</evidence>
<evidence type="ECO:0000256" key="6">
    <source>
        <dbReference type="ARBA" id="ARBA00023186"/>
    </source>
</evidence>
<dbReference type="Pfam" id="PF09976">
    <property type="entry name" value="TPR_21"/>
    <property type="match status" value="1"/>
</dbReference>
<dbReference type="PANTHER" id="PTHR38035">
    <property type="entry name" value="UPF0070 PROTEIN YFGM"/>
    <property type="match status" value="1"/>
</dbReference>
<keyword evidence="12" id="KW-1185">Reference proteome</keyword>
<feature type="transmembrane region" description="Helical" evidence="9">
    <location>
        <begin position="24"/>
        <end position="42"/>
    </location>
</feature>
<dbReference type="InterPro" id="IPR018704">
    <property type="entry name" value="SecYEG/CpoB_TPR"/>
</dbReference>
<reference evidence="12" key="1">
    <citation type="submission" date="2016-03" db="EMBL/GenBank/DDBJ databases">
        <authorList>
            <person name="Heylen K."/>
            <person name="De Vos P."/>
            <person name="Vekeman B."/>
        </authorList>
    </citation>
    <scope>NUCLEOTIDE SEQUENCE [LARGE SCALE GENOMIC DNA]</scope>
    <source>
        <strain evidence="12">R-45383</strain>
    </source>
</reference>
<feature type="domain" description="Ancillary SecYEG translocon subunit/Cell division coordinator CpoB TPR" evidence="10">
    <location>
        <begin position="15"/>
        <end position="207"/>
    </location>
</feature>
<evidence type="ECO:0000313" key="11">
    <source>
        <dbReference type="EMBL" id="OAI23262.1"/>
    </source>
</evidence>
<dbReference type="Gene3D" id="1.25.40.10">
    <property type="entry name" value="Tetratricopeptide repeat domain"/>
    <property type="match status" value="1"/>
</dbReference>
<dbReference type="STRING" id="702114.A1355_21875"/>
<evidence type="ECO:0000256" key="2">
    <source>
        <dbReference type="ARBA" id="ARBA00022475"/>
    </source>
</evidence>
<evidence type="ECO:0000256" key="5">
    <source>
        <dbReference type="ARBA" id="ARBA00023136"/>
    </source>
</evidence>
<evidence type="ECO:0000256" key="4">
    <source>
        <dbReference type="ARBA" id="ARBA00022989"/>
    </source>
</evidence>
<dbReference type="InterPro" id="IPR011990">
    <property type="entry name" value="TPR-like_helical_dom_sf"/>
</dbReference>
<dbReference type="GO" id="GO:0044877">
    <property type="term" value="F:protein-containing complex binding"/>
    <property type="evidence" value="ECO:0007669"/>
    <property type="project" value="InterPro"/>
</dbReference>
<evidence type="ECO:0000256" key="8">
    <source>
        <dbReference type="ARBA" id="ARBA00024235"/>
    </source>
</evidence>
<protein>
    <recommendedName>
        <fullName evidence="8">Ancillary SecYEG translocon subunit</fullName>
    </recommendedName>
</protein>
<keyword evidence="4 9" id="KW-1133">Transmembrane helix</keyword>
<comment type="subcellular location">
    <subcellularLocation>
        <location evidence="1">Cell membrane</location>
        <topology evidence="1">Single-pass type II membrane protein</topology>
    </subcellularLocation>
</comment>
<accession>A0A177NZL0</accession>
<evidence type="ECO:0000259" key="10">
    <source>
        <dbReference type="Pfam" id="PF09976"/>
    </source>
</evidence>
<organism evidence="11 12">
    <name type="scientific">Methylomonas koyamae</name>
    <dbReference type="NCBI Taxonomy" id="702114"/>
    <lineage>
        <taxon>Bacteria</taxon>
        <taxon>Pseudomonadati</taxon>
        <taxon>Pseudomonadota</taxon>
        <taxon>Gammaproteobacteria</taxon>
        <taxon>Methylococcales</taxon>
        <taxon>Methylococcaceae</taxon>
        <taxon>Methylomonas</taxon>
    </lineage>
</organism>
<comment type="similarity">
    <text evidence="7">Belongs to the YfgM family.</text>
</comment>
<dbReference type="RefSeq" id="WP_064026011.1">
    <property type="nucleotide sequence ID" value="NZ_LUUK01000064.1"/>
</dbReference>
<keyword evidence="5 9" id="KW-0472">Membrane</keyword>
<keyword evidence="6" id="KW-0143">Chaperone</keyword>
<proteinExistence type="inferred from homology"/>
<dbReference type="InterPro" id="IPR026039">
    <property type="entry name" value="YfgM"/>
</dbReference>
<dbReference type="Proteomes" id="UP000077628">
    <property type="component" value="Unassembled WGS sequence"/>
</dbReference>
<dbReference type="AlphaFoldDB" id="A0A177NZL0"/>
<name>A0A177NZL0_9GAMM</name>
<keyword evidence="2" id="KW-1003">Cell membrane</keyword>
<dbReference type="PANTHER" id="PTHR38035:SF1">
    <property type="entry name" value="ANCILLARY SECYEG TRANSLOCON SUBUNIT"/>
    <property type="match status" value="1"/>
</dbReference>
<dbReference type="OrthoDB" id="9789675at2"/>
<dbReference type="GO" id="GO:0005886">
    <property type="term" value="C:plasma membrane"/>
    <property type="evidence" value="ECO:0007669"/>
    <property type="project" value="UniProtKB-SubCell"/>
</dbReference>
<dbReference type="EMBL" id="LUUK01000064">
    <property type="protein sequence ID" value="OAI23262.1"/>
    <property type="molecule type" value="Genomic_DNA"/>
</dbReference>